<accession>A0A4U9WKG7</accession>
<dbReference type="EMBL" id="CABEEZ010000163">
    <property type="protein sequence ID" value="VTR59837.1"/>
    <property type="molecule type" value="Genomic_DNA"/>
</dbReference>
<proteinExistence type="predicted"/>
<keyword evidence="1" id="KW-0732">Signal</keyword>
<gene>
    <name evidence="2" type="ORF">NCTC12965_08278</name>
</gene>
<name>A0A4U9WKG7_SERFO</name>
<evidence type="ECO:0008006" key="3">
    <source>
        <dbReference type="Google" id="ProtNLM"/>
    </source>
</evidence>
<evidence type="ECO:0000256" key="1">
    <source>
        <dbReference type="SAM" id="SignalP"/>
    </source>
</evidence>
<reference evidence="2" key="1">
    <citation type="submission" date="2019-05" db="EMBL/GenBank/DDBJ databases">
        <authorList>
            <consortium name="Pathogen Informatics"/>
        </authorList>
    </citation>
    <scope>NUCLEOTIDE SEQUENCE [LARGE SCALE GENOMIC DNA]</scope>
    <source>
        <strain evidence="2">NCTC12965</strain>
    </source>
</reference>
<protein>
    <recommendedName>
        <fullName evidence="3">P pilus assembly protein, pilin FimA</fullName>
    </recommendedName>
</protein>
<organism evidence="2">
    <name type="scientific">Serratia fonticola</name>
    <dbReference type="NCBI Taxonomy" id="47917"/>
    <lineage>
        <taxon>Bacteria</taxon>
        <taxon>Pseudomonadati</taxon>
        <taxon>Pseudomonadota</taxon>
        <taxon>Gammaproteobacteria</taxon>
        <taxon>Enterobacterales</taxon>
        <taxon>Yersiniaceae</taxon>
        <taxon>Serratia</taxon>
    </lineage>
</organism>
<feature type="chain" id="PRO_5020674516" description="P pilus assembly protein, pilin FimA" evidence="1">
    <location>
        <begin position="24"/>
        <end position="61"/>
    </location>
</feature>
<feature type="signal peptide" evidence="1">
    <location>
        <begin position="1"/>
        <end position="23"/>
    </location>
</feature>
<dbReference type="AlphaFoldDB" id="A0A4U9WKG7"/>
<evidence type="ECO:0000313" key="2">
    <source>
        <dbReference type="EMBL" id="VTR59837.1"/>
    </source>
</evidence>
<sequence>MNKLMKRIVLAVLAGMMTTAVQAANLNINGIVVASPCIVDTAREPRGRFSPIAQHRSQNGG</sequence>